<sequence>MLIAAPQILLRFPTRRPRPSLRQFSIGCCSVCKSLGDEYCSAASFVRDQVQNSSAKAKPE</sequence>
<comment type="caution">
    <text evidence="1">The sequence shown here is derived from an EMBL/GenBank/DDBJ whole genome shotgun (WGS) entry which is preliminary data.</text>
</comment>
<proteinExistence type="predicted"/>
<evidence type="ECO:0000313" key="2">
    <source>
        <dbReference type="Proteomes" id="UP000214646"/>
    </source>
</evidence>
<keyword evidence="2" id="KW-1185">Reference proteome</keyword>
<dbReference type="EMBL" id="NIDE01000017">
    <property type="protein sequence ID" value="OWK35470.1"/>
    <property type="molecule type" value="Genomic_DNA"/>
</dbReference>
<organism evidence="1 2">
    <name type="scientific">Fimbriiglobus ruber</name>
    <dbReference type="NCBI Taxonomy" id="1908690"/>
    <lineage>
        <taxon>Bacteria</taxon>
        <taxon>Pseudomonadati</taxon>
        <taxon>Planctomycetota</taxon>
        <taxon>Planctomycetia</taxon>
        <taxon>Gemmatales</taxon>
        <taxon>Gemmataceae</taxon>
        <taxon>Fimbriiglobus</taxon>
    </lineage>
</organism>
<gene>
    <name evidence="1" type="ORF">FRUB_08033</name>
</gene>
<dbReference type="Proteomes" id="UP000214646">
    <property type="component" value="Unassembled WGS sequence"/>
</dbReference>
<accession>A0A225D1I9</accession>
<name>A0A225D1I9_9BACT</name>
<evidence type="ECO:0000313" key="1">
    <source>
        <dbReference type="EMBL" id="OWK35470.1"/>
    </source>
</evidence>
<dbReference type="AlphaFoldDB" id="A0A225D1I9"/>
<protein>
    <submittedName>
        <fullName evidence="1">Uncharacterized protein</fullName>
    </submittedName>
</protein>
<reference evidence="2" key="1">
    <citation type="submission" date="2017-06" db="EMBL/GenBank/DDBJ databases">
        <title>Genome analysis of Fimbriiglobus ruber SP5, the first member of the order Planctomycetales with confirmed chitinolytic capability.</title>
        <authorList>
            <person name="Ravin N.V."/>
            <person name="Rakitin A.L."/>
            <person name="Ivanova A.A."/>
            <person name="Beletsky A.V."/>
            <person name="Kulichevskaya I.S."/>
            <person name="Mardanov A.V."/>
            <person name="Dedysh S.N."/>
        </authorList>
    </citation>
    <scope>NUCLEOTIDE SEQUENCE [LARGE SCALE GENOMIC DNA]</scope>
    <source>
        <strain evidence="2">SP5</strain>
    </source>
</reference>